<dbReference type="Gene3D" id="3.40.50.12780">
    <property type="entry name" value="N-terminal domain of ligase-like"/>
    <property type="match status" value="1"/>
</dbReference>
<keyword evidence="6" id="KW-1185">Reference proteome</keyword>
<protein>
    <submittedName>
        <fullName evidence="5">Long-chain fatty acid--CoA ligase</fullName>
    </submittedName>
</protein>
<reference evidence="5 6" key="1">
    <citation type="submission" date="2015-05" db="EMBL/GenBank/DDBJ databases">
        <title>Photobacterium galathea sp. nov.</title>
        <authorList>
            <person name="Machado H."/>
            <person name="Gram L."/>
        </authorList>
    </citation>
    <scope>NUCLEOTIDE SEQUENCE [LARGE SCALE GENOMIC DNA]</scope>
    <source>
        <strain evidence="5 6">CGMCC 1.12159</strain>
    </source>
</reference>
<dbReference type="PROSITE" id="PS00455">
    <property type="entry name" value="AMP_BINDING"/>
    <property type="match status" value="1"/>
</dbReference>
<comment type="caution">
    <text evidence="5">The sequence shown here is derived from an EMBL/GenBank/DDBJ whole genome shotgun (WGS) entry which is preliminary data.</text>
</comment>
<dbReference type="RefSeq" id="WP_047880924.1">
    <property type="nucleotide sequence ID" value="NZ_LDOT01000047.1"/>
</dbReference>
<keyword evidence="2" id="KW-0276">Fatty acid metabolism</keyword>
<dbReference type="EMBL" id="LDOT01000047">
    <property type="protein sequence ID" value="KLV02422.1"/>
    <property type="molecule type" value="Genomic_DNA"/>
</dbReference>
<evidence type="ECO:0000256" key="3">
    <source>
        <dbReference type="ARBA" id="ARBA00023098"/>
    </source>
</evidence>
<dbReference type="InterPro" id="IPR020845">
    <property type="entry name" value="AMP-binding_CS"/>
</dbReference>
<dbReference type="Pfam" id="PF23562">
    <property type="entry name" value="AMP-binding_C_3"/>
    <property type="match status" value="1"/>
</dbReference>
<keyword evidence="3" id="KW-0443">Lipid metabolism</keyword>
<evidence type="ECO:0000259" key="4">
    <source>
        <dbReference type="Pfam" id="PF00501"/>
    </source>
</evidence>
<dbReference type="Pfam" id="PF00501">
    <property type="entry name" value="AMP-binding"/>
    <property type="match status" value="1"/>
</dbReference>
<evidence type="ECO:0000313" key="6">
    <source>
        <dbReference type="Proteomes" id="UP000036097"/>
    </source>
</evidence>
<dbReference type="CDD" id="cd05907">
    <property type="entry name" value="VL_LC_FACS_like"/>
    <property type="match status" value="1"/>
</dbReference>
<gene>
    <name evidence="5" type="ORF">ABT56_21260</name>
</gene>
<evidence type="ECO:0000256" key="1">
    <source>
        <dbReference type="ARBA" id="ARBA00022598"/>
    </source>
</evidence>
<dbReference type="Proteomes" id="UP000036097">
    <property type="component" value="Unassembled WGS sequence"/>
</dbReference>
<evidence type="ECO:0000313" key="5">
    <source>
        <dbReference type="EMBL" id="KLV02422.1"/>
    </source>
</evidence>
<organism evidence="5 6">
    <name type="scientific">Photobacterium aquae</name>
    <dbReference type="NCBI Taxonomy" id="1195763"/>
    <lineage>
        <taxon>Bacteria</taxon>
        <taxon>Pseudomonadati</taxon>
        <taxon>Pseudomonadota</taxon>
        <taxon>Gammaproteobacteria</taxon>
        <taxon>Vibrionales</taxon>
        <taxon>Vibrionaceae</taxon>
        <taxon>Photobacterium</taxon>
    </lineage>
</organism>
<evidence type="ECO:0000256" key="2">
    <source>
        <dbReference type="ARBA" id="ARBA00022832"/>
    </source>
</evidence>
<dbReference type="PATRIC" id="fig|1195763.3.peg.4565"/>
<sequence length="602" mass="67800">MAKREFHIVNRLRAQIERLGERVALRHQVEGTWQDISWTEFGEQIHQLALAMLGQGLNIQDKIGIFSNNMPRWTVADFAALYNRAVTVPIYPTNTPQQSAYIINDAEVRILFVGGKSQLDAALQIADECPRLERIIVMAEGVTLPEHPLVISYDDFVAKASVDCEPELAARLDATAMDDLLTLIYTSGTTGTPKGVMLDYANIASQIEGHDQKLALAEGDVSLCFLPLSHVFERAWTFYVLHRGGINCYLSDTNLLKEALAEVKPNVMSAVPRVYEKIYSAVHDKVARAPFHRKVIFTWAVNMGARMALARQECREPSFMLKKSYALADKLVLSKLRALLGGNIKFMPCGGAKLDESIGRFFHAIGINVKLGYGMTETTATVSCWDDRCFNPDSIGMPMPGAEVKIGENNEILVRGPMVMRGYYNMPEETANNFTEDGFLKTGDAGHIDENGNVFITDRIKELMKTSGGKYIAPQVIEGAIGKDHFIEQIAVIADTRKFVSALIVPCFETLEEHARELNIKYQDRLELIKHNQIIELIEKRVVELQKDLARFEQVKKFTLLPSAFSMDNGELTPTQKLRRKVIQDRYHQEIERMYEESHKKA</sequence>
<accession>A0A0J1JK35</accession>
<dbReference type="GO" id="GO:0004467">
    <property type="term" value="F:long-chain fatty acid-CoA ligase activity"/>
    <property type="evidence" value="ECO:0007669"/>
    <property type="project" value="TreeGrafter"/>
</dbReference>
<dbReference type="InterPro" id="IPR042099">
    <property type="entry name" value="ANL_N_sf"/>
</dbReference>
<dbReference type="GO" id="GO:0016020">
    <property type="term" value="C:membrane"/>
    <property type="evidence" value="ECO:0007669"/>
    <property type="project" value="TreeGrafter"/>
</dbReference>
<feature type="domain" description="AMP-dependent synthetase/ligase" evidence="4">
    <location>
        <begin position="13"/>
        <end position="424"/>
    </location>
</feature>
<dbReference type="PANTHER" id="PTHR43272">
    <property type="entry name" value="LONG-CHAIN-FATTY-ACID--COA LIGASE"/>
    <property type="match status" value="1"/>
</dbReference>
<dbReference type="SUPFAM" id="SSF56801">
    <property type="entry name" value="Acetyl-CoA synthetase-like"/>
    <property type="match status" value="1"/>
</dbReference>
<dbReference type="STRING" id="1195763.ABT56_21260"/>
<dbReference type="AlphaFoldDB" id="A0A0J1JK35"/>
<dbReference type="OrthoDB" id="9803968at2"/>
<name>A0A0J1JK35_9GAMM</name>
<dbReference type="PANTHER" id="PTHR43272:SF32">
    <property type="entry name" value="AMP-DEPENDENT SYNTHETASE_LIGASE DOMAIN-CONTAINING PROTEIN"/>
    <property type="match status" value="1"/>
</dbReference>
<keyword evidence="1 5" id="KW-0436">Ligase</keyword>
<dbReference type="InterPro" id="IPR000873">
    <property type="entry name" value="AMP-dep_synth/lig_dom"/>
</dbReference>
<proteinExistence type="predicted"/>